<dbReference type="RefSeq" id="WP_006977283.1">
    <property type="nucleotide sequence ID" value="NZ_ABCS01000214.1"/>
</dbReference>
<organism evidence="1 2">
    <name type="scientific">Plesiocystis pacifica SIR-1</name>
    <dbReference type="NCBI Taxonomy" id="391625"/>
    <lineage>
        <taxon>Bacteria</taxon>
        <taxon>Pseudomonadati</taxon>
        <taxon>Myxococcota</taxon>
        <taxon>Polyangia</taxon>
        <taxon>Nannocystales</taxon>
        <taxon>Nannocystaceae</taxon>
        <taxon>Plesiocystis</taxon>
    </lineage>
</organism>
<sequence>MAKVAWTVEGTIKIRERETSERGAWVRTRTRDRFVQLLDPSSTVEP</sequence>
<name>A6GKP7_9BACT</name>
<reference evidence="1 2" key="1">
    <citation type="submission" date="2007-06" db="EMBL/GenBank/DDBJ databases">
        <authorList>
            <person name="Shimkets L."/>
            <person name="Ferriera S."/>
            <person name="Johnson J."/>
            <person name="Kravitz S."/>
            <person name="Beeson K."/>
            <person name="Sutton G."/>
            <person name="Rogers Y.-H."/>
            <person name="Friedman R."/>
            <person name="Frazier M."/>
            <person name="Venter J.C."/>
        </authorList>
    </citation>
    <scope>NUCLEOTIDE SEQUENCE [LARGE SCALE GENOMIC DNA]</scope>
    <source>
        <strain evidence="1 2">SIR-1</strain>
    </source>
</reference>
<dbReference type="STRING" id="391625.PPSIR1_08486"/>
<evidence type="ECO:0000313" key="1">
    <source>
        <dbReference type="EMBL" id="EDM73553.1"/>
    </source>
</evidence>
<dbReference type="EMBL" id="ABCS01000214">
    <property type="protein sequence ID" value="EDM73553.1"/>
    <property type="molecule type" value="Genomic_DNA"/>
</dbReference>
<comment type="caution">
    <text evidence="1">The sequence shown here is derived from an EMBL/GenBank/DDBJ whole genome shotgun (WGS) entry which is preliminary data.</text>
</comment>
<gene>
    <name evidence="1" type="ORF">PPSIR1_08486</name>
</gene>
<proteinExistence type="predicted"/>
<dbReference type="AlphaFoldDB" id="A6GKP7"/>
<accession>A6GKP7</accession>
<dbReference type="Proteomes" id="UP000005801">
    <property type="component" value="Unassembled WGS sequence"/>
</dbReference>
<evidence type="ECO:0000313" key="2">
    <source>
        <dbReference type="Proteomes" id="UP000005801"/>
    </source>
</evidence>
<protein>
    <submittedName>
        <fullName evidence="1">Uncharacterized protein</fullName>
    </submittedName>
</protein>
<keyword evidence="2" id="KW-1185">Reference proteome</keyword>